<dbReference type="InterPro" id="IPR014729">
    <property type="entry name" value="Rossmann-like_a/b/a_fold"/>
</dbReference>
<name>A0A915EED1_9BILA</name>
<dbReference type="Proteomes" id="UP000887574">
    <property type="component" value="Unplaced"/>
</dbReference>
<dbReference type="SUPFAM" id="SSF52374">
    <property type="entry name" value="Nucleotidylyl transferase"/>
    <property type="match status" value="1"/>
</dbReference>
<organism evidence="2 3">
    <name type="scientific">Ditylenchus dipsaci</name>
    <dbReference type="NCBI Taxonomy" id="166011"/>
    <lineage>
        <taxon>Eukaryota</taxon>
        <taxon>Metazoa</taxon>
        <taxon>Ecdysozoa</taxon>
        <taxon>Nematoda</taxon>
        <taxon>Chromadorea</taxon>
        <taxon>Rhabditida</taxon>
        <taxon>Tylenchina</taxon>
        <taxon>Tylenchomorpha</taxon>
        <taxon>Sphaerularioidea</taxon>
        <taxon>Anguinidae</taxon>
        <taxon>Anguininae</taxon>
        <taxon>Ditylenchus</taxon>
    </lineage>
</organism>
<keyword evidence="2" id="KW-1185">Reference proteome</keyword>
<evidence type="ECO:0000313" key="2">
    <source>
        <dbReference type="Proteomes" id="UP000887574"/>
    </source>
</evidence>
<dbReference type="WBParaSite" id="jg4428">
    <property type="protein sequence ID" value="jg4428"/>
    <property type="gene ID" value="jg4428"/>
</dbReference>
<accession>A0A915EED1</accession>
<proteinExistence type="predicted"/>
<sequence>MTRIVSEITQTDQVTIERAKSSQDSFNVEGSPSTSLTNTSTKDNNSIFRLDNVIVGKTFDRLHSGHKHLISSARKLAKGTLTIGISGDSMEHLISRSPFESFLTPDLDCVVVTEESKNVAYGGNKRRKVDFAQIKLLLQLNEHMFEEKGLPELHVHVIDSFRNPDGQLLSATLLRRQENKVDGFYWLQFRKYS</sequence>
<protein>
    <submittedName>
        <fullName evidence="3">Phosphopantetheine adenylyltransferase</fullName>
    </submittedName>
</protein>
<dbReference type="Gene3D" id="3.40.50.620">
    <property type="entry name" value="HUPs"/>
    <property type="match status" value="1"/>
</dbReference>
<dbReference type="AlphaFoldDB" id="A0A915EED1"/>
<reference evidence="3" key="1">
    <citation type="submission" date="2022-11" db="UniProtKB">
        <authorList>
            <consortium name="WormBaseParasite"/>
        </authorList>
    </citation>
    <scope>IDENTIFICATION</scope>
</reference>
<feature type="region of interest" description="Disordered" evidence="1">
    <location>
        <begin position="19"/>
        <end position="41"/>
    </location>
</feature>
<evidence type="ECO:0000313" key="3">
    <source>
        <dbReference type="WBParaSite" id="jg4428"/>
    </source>
</evidence>
<evidence type="ECO:0000256" key="1">
    <source>
        <dbReference type="SAM" id="MobiDB-lite"/>
    </source>
</evidence>
<feature type="compositionally biased region" description="Polar residues" evidence="1">
    <location>
        <begin position="22"/>
        <end position="41"/>
    </location>
</feature>